<dbReference type="RefSeq" id="WP_009601071.1">
    <property type="nucleotide sequence ID" value="NZ_AEIU01000068.1"/>
</dbReference>
<reference evidence="2 3" key="1">
    <citation type="journal article" date="2012" name="Int. J. Syst. Evol. Microbiol.">
        <title>Vibrio caribbeanicus sp. nov., isolated from the marine sponge Scleritoderma cyanea.</title>
        <authorList>
            <person name="Hoffmann M."/>
            <person name="Monday S.R."/>
            <person name="Allard M.W."/>
            <person name="Strain E.A."/>
            <person name="Whittaker P."/>
            <person name="Naum M."/>
            <person name="McCarthy P.J."/>
            <person name="Lopez J.V."/>
            <person name="Fischer M."/>
            <person name="Brown E.W."/>
        </authorList>
    </citation>
    <scope>NUCLEOTIDE SEQUENCE [LARGE SCALE GENOMIC DNA]</scope>
    <source>
        <strain evidence="2 3">ATCC BAA-2122</strain>
    </source>
</reference>
<proteinExistence type="predicted"/>
<keyword evidence="2" id="KW-0012">Acyltransferase</keyword>
<dbReference type="SUPFAM" id="SSF55729">
    <property type="entry name" value="Acyl-CoA N-acyltransferases (Nat)"/>
    <property type="match status" value="1"/>
</dbReference>
<dbReference type="EMBL" id="AEIU01000068">
    <property type="protein sequence ID" value="EFP97001.1"/>
    <property type="molecule type" value="Genomic_DNA"/>
</dbReference>
<feature type="domain" description="N-acetyltransferase" evidence="1">
    <location>
        <begin position="1"/>
        <end position="138"/>
    </location>
</feature>
<gene>
    <name evidence="2" type="ORF">VIBC2010_20335</name>
</gene>
<evidence type="ECO:0000259" key="1">
    <source>
        <dbReference type="PROSITE" id="PS51186"/>
    </source>
</evidence>
<dbReference type="InterPro" id="IPR000182">
    <property type="entry name" value="GNAT_dom"/>
</dbReference>
<organism evidence="2 3">
    <name type="scientific">Vibrio caribbeanicus ATCC BAA-2122</name>
    <dbReference type="NCBI Taxonomy" id="796620"/>
    <lineage>
        <taxon>Bacteria</taxon>
        <taxon>Pseudomonadati</taxon>
        <taxon>Pseudomonadota</taxon>
        <taxon>Gammaproteobacteria</taxon>
        <taxon>Vibrionales</taxon>
        <taxon>Vibrionaceae</taxon>
        <taxon>Vibrio</taxon>
    </lineage>
</organism>
<dbReference type="Pfam" id="PF13673">
    <property type="entry name" value="Acetyltransf_10"/>
    <property type="match status" value="1"/>
</dbReference>
<protein>
    <submittedName>
        <fullName evidence="2">Putative acyltransferase</fullName>
    </submittedName>
</protein>
<dbReference type="CDD" id="cd04301">
    <property type="entry name" value="NAT_SF"/>
    <property type="match status" value="1"/>
</dbReference>
<dbReference type="GO" id="GO:0016747">
    <property type="term" value="F:acyltransferase activity, transferring groups other than amino-acyl groups"/>
    <property type="evidence" value="ECO:0007669"/>
    <property type="project" value="InterPro"/>
</dbReference>
<dbReference type="AlphaFoldDB" id="E3BJ75"/>
<accession>E3BJ75</accession>
<dbReference type="STRING" id="796620.VIBC2010_20335"/>
<keyword evidence="3" id="KW-1185">Reference proteome</keyword>
<dbReference type="Proteomes" id="UP000002943">
    <property type="component" value="Unassembled WGS sequence"/>
</dbReference>
<evidence type="ECO:0000313" key="2">
    <source>
        <dbReference type="EMBL" id="EFP97001.1"/>
    </source>
</evidence>
<dbReference type="InterPro" id="IPR016181">
    <property type="entry name" value="Acyl_CoA_acyltransferase"/>
</dbReference>
<comment type="caution">
    <text evidence="2">The sequence shown here is derived from an EMBL/GenBank/DDBJ whole genome shotgun (WGS) entry which is preliminary data.</text>
</comment>
<dbReference type="Gene3D" id="3.40.630.30">
    <property type="match status" value="1"/>
</dbReference>
<sequence length="147" mass="17082">MRIEQLDPIKLPLISRLYKAYYPSAKPKKEELTFVGYVDGDLACVTRFRIIESHRLLTGMLVIPSYRGSGLAHQLMSYCKDSVLAKGDFCFAYAHLEKFYAKHNFKTIEPEQLPKHLQVMFERYSRKKRLVAMAYQLDGKCALELLE</sequence>
<dbReference type="eggNOG" id="COG3153">
    <property type="taxonomic scope" value="Bacteria"/>
</dbReference>
<name>E3BJ75_9VIBR</name>
<keyword evidence="2" id="KW-0808">Transferase</keyword>
<dbReference type="OrthoDB" id="7845888at2"/>
<dbReference type="PROSITE" id="PS51186">
    <property type="entry name" value="GNAT"/>
    <property type="match status" value="1"/>
</dbReference>
<evidence type="ECO:0000313" key="3">
    <source>
        <dbReference type="Proteomes" id="UP000002943"/>
    </source>
</evidence>